<dbReference type="GO" id="GO:0006622">
    <property type="term" value="P:protein targeting to lysosome"/>
    <property type="evidence" value="ECO:0007669"/>
    <property type="project" value="TreeGrafter"/>
</dbReference>
<dbReference type="PROSITE" id="PS50011">
    <property type="entry name" value="PROTEIN_KINASE_DOM"/>
    <property type="match status" value="1"/>
</dbReference>
<feature type="compositionally biased region" description="Pro residues" evidence="3">
    <location>
        <begin position="371"/>
        <end position="400"/>
    </location>
</feature>
<evidence type="ECO:0000256" key="3">
    <source>
        <dbReference type="SAM" id="MobiDB-lite"/>
    </source>
</evidence>
<dbReference type="GO" id="GO:0008333">
    <property type="term" value="P:endosome to lysosome transport"/>
    <property type="evidence" value="ECO:0007669"/>
    <property type="project" value="TreeGrafter"/>
</dbReference>
<dbReference type="GO" id="GO:0005524">
    <property type="term" value="F:ATP binding"/>
    <property type="evidence" value="ECO:0007669"/>
    <property type="project" value="InterPro"/>
</dbReference>
<dbReference type="EMBL" id="MTYJ01000009">
    <property type="protein sequence ID" value="OQV23922.1"/>
    <property type="molecule type" value="Genomic_DNA"/>
</dbReference>
<evidence type="ECO:0000256" key="2">
    <source>
        <dbReference type="ARBA" id="ARBA00022490"/>
    </source>
</evidence>
<comment type="subcellular location">
    <subcellularLocation>
        <location evidence="1">Cytoplasm</location>
    </subcellularLocation>
</comment>
<dbReference type="GO" id="GO:0005769">
    <property type="term" value="C:early endosome"/>
    <property type="evidence" value="ECO:0007669"/>
    <property type="project" value="TreeGrafter"/>
</dbReference>
<keyword evidence="2" id="KW-0963">Cytoplasm</keyword>
<evidence type="ECO:0000313" key="5">
    <source>
        <dbReference type="EMBL" id="OQV23922.1"/>
    </source>
</evidence>
<dbReference type="AlphaFoldDB" id="A0A1W0X9D3"/>
<dbReference type="SUPFAM" id="SSF56112">
    <property type="entry name" value="Protein kinase-like (PK-like)"/>
    <property type="match status" value="1"/>
</dbReference>
<dbReference type="GO" id="GO:0004672">
    <property type="term" value="F:protein kinase activity"/>
    <property type="evidence" value="ECO:0007669"/>
    <property type="project" value="InterPro"/>
</dbReference>
<feature type="compositionally biased region" description="Polar residues" evidence="3">
    <location>
        <begin position="352"/>
        <end position="363"/>
    </location>
</feature>
<dbReference type="GO" id="GO:0035091">
    <property type="term" value="F:phosphatidylinositol binding"/>
    <property type="evidence" value="ECO:0007669"/>
    <property type="project" value="TreeGrafter"/>
</dbReference>
<accession>A0A1W0X9D3</accession>
<dbReference type="GO" id="GO:0005770">
    <property type="term" value="C:late endosome"/>
    <property type="evidence" value="ECO:0007669"/>
    <property type="project" value="TreeGrafter"/>
</dbReference>
<feature type="region of interest" description="Disordered" evidence="3">
    <location>
        <begin position="319"/>
        <end position="419"/>
    </location>
</feature>
<dbReference type="InterPro" id="IPR000719">
    <property type="entry name" value="Prot_kinase_dom"/>
</dbReference>
<dbReference type="GO" id="GO:0045022">
    <property type="term" value="P:early endosome to late endosome transport"/>
    <property type="evidence" value="ECO:0007669"/>
    <property type="project" value="TreeGrafter"/>
</dbReference>
<dbReference type="PANTHER" id="PTHR22999">
    <property type="entry name" value="PX SERINE/THREONINE KINASE PXK"/>
    <property type="match status" value="1"/>
</dbReference>
<reference evidence="6" key="1">
    <citation type="submission" date="2017-01" db="EMBL/GenBank/DDBJ databases">
        <title>Comparative genomics of anhydrobiosis in the tardigrade Hypsibius dujardini.</title>
        <authorList>
            <person name="Yoshida Y."/>
            <person name="Koutsovoulos G."/>
            <person name="Laetsch D."/>
            <person name="Stevens L."/>
            <person name="Kumar S."/>
            <person name="Horikawa D."/>
            <person name="Ishino K."/>
            <person name="Komine S."/>
            <person name="Tomita M."/>
            <person name="Blaxter M."/>
            <person name="Arakawa K."/>
        </authorList>
    </citation>
    <scope>NUCLEOTIDE SEQUENCE [LARGE SCALE GENOMIC DNA]</scope>
    <source>
        <strain evidence="6">Z151</strain>
    </source>
</reference>
<sequence length="448" mass="49398">MGSALQFLAMVFRTDSRFEIAAPLPQIGWRVNKEFATVKCMTEPKTKYTGCWIFYGPDRILLPVEISALLTSFCQIKHPLFFPLFFADARDTGCVTVRPTQSQGSLWDMLKGNKMAQQFLQKSARNKFGKPLSEEDIQRIGRQILEALKFFHDNSIPYGNLSSRNVFLDNDGAHVTDTESGVCGLRSFYWPFILQLRKIHTFEAIDVYCFGHLLYEMAFGRACETPTCDNLAATNCPPLIRAVLESILTPEAARGGMPAVSQLLTQPLFSNVVLNYDPVSMKMSRKLKDALVSAKAQMEERFVAEQKLYQAYLKNQKAYTLQSSEEERKKRRLQALKSQSSTSDNNGGDNNCGFTTRTPTPTGHNGEAAGMPPPKTPTSPPPPPPPMPSSAGPPPPPPPMKIVNNGNVSTSGTSDGSERNALLASIRGFKKDALAAAETADKSGPYIE</sequence>
<dbReference type="OrthoDB" id="41200at2759"/>
<dbReference type="GO" id="GO:0005886">
    <property type="term" value="C:plasma membrane"/>
    <property type="evidence" value="ECO:0007669"/>
    <property type="project" value="TreeGrafter"/>
</dbReference>
<evidence type="ECO:0000259" key="4">
    <source>
        <dbReference type="PROSITE" id="PS50011"/>
    </source>
</evidence>
<name>A0A1W0X9D3_HYPEX</name>
<gene>
    <name evidence="5" type="ORF">BV898_02270</name>
</gene>
<dbReference type="Gene3D" id="1.10.510.10">
    <property type="entry name" value="Transferase(Phosphotransferase) domain 1"/>
    <property type="match status" value="1"/>
</dbReference>
<feature type="domain" description="Protein kinase" evidence="4">
    <location>
        <begin position="1"/>
        <end position="313"/>
    </location>
</feature>
<keyword evidence="5" id="KW-0418">Kinase</keyword>
<protein>
    <submittedName>
        <fullName evidence="5">PX domain-containing protein kinase-like protein</fullName>
    </submittedName>
</protein>
<dbReference type="InterPro" id="IPR011009">
    <property type="entry name" value="Kinase-like_dom_sf"/>
</dbReference>
<comment type="caution">
    <text evidence="5">The sequence shown here is derived from an EMBL/GenBank/DDBJ whole genome shotgun (WGS) entry which is preliminary data.</text>
</comment>
<proteinExistence type="predicted"/>
<feature type="compositionally biased region" description="Polar residues" evidence="3">
    <location>
        <begin position="404"/>
        <end position="415"/>
    </location>
</feature>
<dbReference type="Proteomes" id="UP000192578">
    <property type="component" value="Unassembled WGS sequence"/>
</dbReference>
<organism evidence="5 6">
    <name type="scientific">Hypsibius exemplaris</name>
    <name type="common">Freshwater tardigrade</name>
    <dbReference type="NCBI Taxonomy" id="2072580"/>
    <lineage>
        <taxon>Eukaryota</taxon>
        <taxon>Metazoa</taxon>
        <taxon>Ecdysozoa</taxon>
        <taxon>Tardigrada</taxon>
        <taxon>Eutardigrada</taxon>
        <taxon>Parachela</taxon>
        <taxon>Hypsibioidea</taxon>
        <taxon>Hypsibiidae</taxon>
        <taxon>Hypsibius</taxon>
    </lineage>
</organism>
<dbReference type="InterPro" id="IPR051837">
    <property type="entry name" value="SortingNexin/PXDomain-PKLike"/>
</dbReference>
<dbReference type="GO" id="GO:0043271">
    <property type="term" value="P:negative regulation of monoatomic ion transport"/>
    <property type="evidence" value="ECO:0007669"/>
    <property type="project" value="TreeGrafter"/>
</dbReference>
<keyword evidence="5" id="KW-0808">Transferase</keyword>
<keyword evidence="6" id="KW-1185">Reference proteome</keyword>
<dbReference type="SMART" id="SM00220">
    <property type="entry name" value="S_TKc"/>
    <property type="match status" value="1"/>
</dbReference>
<evidence type="ECO:0000256" key="1">
    <source>
        <dbReference type="ARBA" id="ARBA00004496"/>
    </source>
</evidence>
<dbReference type="PANTHER" id="PTHR22999:SF40">
    <property type="entry name" value="PX DOMAIN-CONTAINING PROTEIN KINASE-LIKE PROTEIN"/>
    <property type="match status" value="1"/>
</dbReference>
<evidence type="ECO:0000313" key="6">
    <source>
        <dbReference type="Proteomes" id="UP000192578"/>
    </source>
</evidence>